<dbReference type="GO" id="GO:0000492">
    <property type="term" value="P:box C/D snoRNP assembly"/>
    <property type="evidence" value="ECO:0007669"/>
    <property type="project" value="TreeGrafter"/>
</dbReference>
<proteinExistence type="predicted"/>
<evidence type="ECO:0000313" key="6">
    <source>
        <dbReference type="EMBL" id="GAU47104.1"/>
    </source>
</evidence>
<keyword evidence="3" id="KW-0862">Zinc</keyword>
<feature type="domain" description="HIT-type" evidence="5">
    <location>
        <begin position="6"/>
        <end position="39"/>
    </location>
</feature>
<keyword evidence="1" id="KW-0479">Metal-binding</keyword>
<dbReference type="SUPFAM" id="SSF144232">
    <property type="entry name" value="HIT/MYND zinc finger-like"/>
    <property type="match status" value="1"/>
</dbReference>
<evidence type="ECO:0000256" key="4">
    <source>
        <dbReference type="PROSITE-ProRule" id="PRU00453"/>
    </source>
</evidence>
<protein>
    <recommendedName>
        <fullName evidence="5">HIT-type domain-containing protein</fullName>
    </recommendedName>
</protein>
<dbReference type="OrthoDB" id="18412at2759"/>
<evidence type="ECO:0000313" key="7">
    <source>
        <dbReference type="Proteomes" id="UP000242715"/>
    </source>
</evidence>
<dbReference type="GO" id="GO:0000463">
    <property type="term" value="P:maturation of LSU-rRNA from tricistronic rRNA transcript (SSU-rRNA, 5.8S rRNA, LSU-rRNA)"/>
    <property type="evidence" value="ECO:0007669"/>
    <property type="project" value="TreeGrafter"/>
</dbReference>
<dbReference type="CDD" id="cd23024">
    <property type="entry name" value="zf-HIT_ZNHIT2-3"/>
    <property type="match status" value="1"/>
</dbReference>
<gene>
    <name evidence="6" type="ORF">TSUD_403370</name>
</gene>
<evidence type="ECO:0000256" key="2">
    <source>
        <dbReference type="ARBA" id="ARBA00022771"/>
    </source>
</evidence>
<name>A0A2Z6NSA8_TRISU</name>
<dbReference type="InterPro" id="IPR007529">
    <property type="entry name" value="Znf_HIT"/>
</dbReference>
<dbReference type="AlphaFoldDB" id="A0A2Z6NSA8"/>
<dbReference type="EMBL" id="DF974282">
    <property type="protein sequence ID" value="GAU47104.1"/>
    <property type="molecule type" value="Genomic_DNA"/>
</dbReference>
<organism evidence="6 7">
    <name type="scientific">Trifolium subterraneum</name>
    <name type="common">Subterranean clover</name>
    <dbReference type="NCBI Taxonomy" id="3900"/>
    <lineage>
        <taxon>Eukaryota</taxon>
        <taxon>Viridiplantae</taxon>
        <taxon>Streptophyta</taxon>
        <taxon>Embryophyta</taxon>
        <taxon>Tracheophyta</taxon>
        <taxon>Spermatophyta</taxon>
        <taxon>Magnoliopsida</taxon>
        <taxon>eudicotyledons</taxon>
        <taxon>Gunneridae</taxon>
        <taxon>Pentapetalae</taxon>
        <taxon>rosids</taxon>
        <taxon>fabids</taxon>
        <taxon>Fabales</taxon>
        <taxon>Fabaceae</taxon>
        <taxon>Papilionoideae</taxon>
        <taxon>50 kb inversion clade</taxon>
        <taxon>NPAAA clade</taxon>
        <taxon>Hologalegina</taxon>
        <taxon>IRL clade</taxon>
        <taxon>Trifolieae</taxon>
        <taxon>Trifolium</taxon>
    </lineage>
</organism>
<accession>A0A2Z6NSA8</accession>
<dbReference type="GO" id="GO:0005634">
    <property type="term" value="C:nucleus"/>
    <property type="evidence" value="ECO:0007669"/>
    <property type="project" value="TreeGrafter"/>
</dbReference>
<dbReference type="GO" id="GO:0008270">
    <property type="term" value="F:zinc ion binding"/>
    <property type="evidence" value="ECO:0007669"/>
    <property type="project" value="UniProtKB-UniRule"/>
</dbReference>
<dbReference type="Gene3D" id="3.30.60.190">
    <property type="match status" value="1"/>
</dbReference>
<evidence type="ECO:0000256" key="3">
    <source>
        <dbReference type="ARBA" id="ARBA00022833"/>
    </source>
</evidence>
<dbReference type="GO" id="GO:0048254">
    <property type="term" value="P:snoRNA localization"/>
    <property type="evidence" value="ECO:0007669"/>
    <property type="project" value="TreeGrafter"/>
</dbReference>
<dbReference type="InterPro" id="IPR051639">
    <property type="entry name" value="BCD1"/>
</dbReference>
<dbReference type="PANTHER" id="PTHR13483:SF11">
    <property type="entry name" value="ZINC FINGER HIT DOMAIN-CONTAINING PROTEIN 3"/>
    <property type="match status" value="1"/>
</dbReference>
<evidence type="ECO:0000259" key="5">
    <source>
        <dbReference type="PROSITE" id="PS51083"/>
    </source>
</evidence>
<sequence>MGPKQCQICLKSQSKYKCPKCYLLYCSLPCFKKHKELPCVNPTSSEAKTTVLESVVEKPPAVNNTVLEALVDRPLTVDKNAEVLQQSQLEAIASSSEICDALNDKTLQELICRIDCSPNAENELDKAMAEEAFHSFTDKVMLSAESHMGSLPLSGTLHHHGSCYNIKMPDNLTCSVHNSIIND</sequence>
<dbReference type="PANTHER" id="PTHR13483">
    <property type="entry name" value="BOX C_D SNORNA PROTEIN 1-RELATED"/>
    <property type="match status" value="1"/>
</dbReference>
<evidence type="ECO:0000256" key="1">
    <source>
        <dbReference type="ARBA" id="ARBA00022723"/>
    </source>
</evidence>
<keyword evidence="7" id="KW-1185">Reference proteome</keyword>
<keyword evidence="2 4" id="KW-0863">Zinc-finger</keyword>
<dbReference type="PROSITE" id="PS51083">
    <property type="entry name" value="ZF_HIT"/>
    <property type="match status" value="1"/>
</dbReference>
<dbReference type="Pfam" id="PF04438">
    <property type="entry name" value="zf-HIT"/>
    <property type="match status" value="1"/>
</dbReference>
<reference evidence="7" key="1">
    <citation type="journal article" date="2017" name="Front. Plant Sci.">
        <title>Climate Clever Clovers: New Paradigm to Reduce the Environmental Footprint of Ruminants by Breeding Low Methanogenic Forages Utilizing Haplotype Variation.</title>
        <authorList>
            <person name="Kaur P."/>
            <person name="Appels R."/>
            <person name="Bayer P.E."/>
            <person name="Keeble-Gagnere G."/>
            <person name="Wang J."/>
            <person name="Hirakawa H."/>
            <person name="Shirasawa K."/>
            <person name="Vercoe P."/>
            <person name="Stefanova K."/>
            <person name="Durmic Z."/>
            <person name="Nichols P."/>
            <person name="Revell C."/>
            <person name="Isobe S.N."/>
            <person name="Edwards D."/>
            <person name="Erskine W."/>
        </authorList>
    </citation>
    <scope>NUCLEOTIDE SEQUENCE [LARGE SCALE GENOMIC DNA]</scope>
    <source>
        <strain evidence="7">cv. Daliak</strain>
    </source>
</reference>
<dbReference type="Proteomes" id="UP000242715">
    <property type="component" value="Unassembled WGS sequence"/>
</dbReference>
<dbReference type="GO" id="GO:0070761">
    <property type="term" value="C:pre-snoRNP complex"/>
    <property type="evidence" value="ECO:0007669"/>
    <property type="project" value="TreeGrafter"/>
</dbReference>